<dbReference type="PANTHER" id="PTHR43479">
    <property type="entry name" value="ACREF/ENVCD OPERON REPRESSOR-RELATED"/>
    <property type="match status" value="1"/>
</dbReference>
<dbReference type="RefSeq" id="WP_119585989.1">
    <property type="nucleotide sequence ID" value="NZ_JAWVBF010000001.1"/>
</dbReference>
<dbReference type="OrthoDB" id="9810250at2"/>
<evidence type="ECO:0000256" key="2">
    <source>
        <dbReference type="PROSITE-ProRule" id="PRU00335"/>
    </source>
</evidence>
<evidence type="ECO:0000256" key="1">
    <source>
        <dbReference type="ARBA" id="ARBA00023125"/>
    </source>
</evidence>
<proteinExistence type="predicted"/>
<organism evidence="4 5">
    <name type="scientific">Staphylococcus shinii</name>
    <dbReference type="NCBI Taxonomy" id="2912228"/>
    <lineage>
        <taxon>Bacteria</taxon>
        <taxon>Bacillati</taxon>
        <taxon>Bacillota</taxon>
        <taxon>Bacilli</taxon>
        <taxon>Bacillales</taxon>
        <taxon>Staphylococcaceae</taxon>
        <taxon>Staphylococcus</taxon>
    </lineage>
</organism>
<feature type="DNA-binding region" description="H-T-H motif" evidence="2">
    <location>
        <begin position="32"/>
        <end position="51"/>
    </location>
</feature>
<dbReference type="PROSITE" id="PS50977">
    <property type="entry name" value="HTH_TETR_2"/>
    <property type="match status" value="1"/>
</dbReference>
<comment type="caution">
    <text evidence="4">The sequence shown here is derived from an EMBL/GenBank/DDBJ whole genome shotgun (WGS) entry which is preliminary data.</text>
</comment>
<keyword evidence="5" id="KW-1185">Reference proteome</keyword>
<dbReference type="AlphaFoldDB" id="A0A418ICJ8"/>
<name>A0A418ICJ8_9STAP</name>
<dbReference type="EMBL" id="QXUF01000125">
    <property type="protein sequence ID" value="RIM97274.1"/>
    <property type="molecule type" value="Genomic_DNA"/>
</dbReference>
<dbReference type="GO" id="GO:0003677">
    <property type="term" value="F:DNA binding"/>
    <property type="evidence" value="ECO:0007669"/>
    <property type="project" value="UniProtKB-UniRule"/>
</dbReference>
<evidence type="ECO:0000313" key="4">
    <source>
        <dbReference type="EMBL" id="RIM97274.1"/>
    </source>
</evidence>
<evidence type="ECO:0000259" key="3">
    <source>
        <dbReference type="PROSITE" id="PS50977"/>
    </source>
</evidence>
<dbReference type="InterPro" id="IPR001647">
    <property type="entry name" value="HTH_TetR"/>
</dbReference>
<dbReference type="InterPro" id="IPR009057">
    <property type="entry name" value="Homeodomain-like_sf"/>
</dbReference>
<gene>
    <name evidence="4" type="ORF">BU112_12900</name>
</gene>
<feature type="domain" description="HTH tetR-type" evidence="3">
    <location>
        <begin position="9"/>
        <end position="69"/>
    </location>
</feature>
<sequence length="183" mass="21909">MNAKDLRVIKTKRALSQSFYELLEKQTFSTITVNQICEKALVHRTTFYKHFYDKYDLLIYLIKYVTKDYFSIDLKERINAPFTVIDRTSDVIELQRIKDKQEHDKEFERTISNHFISVLQNDIKENEHRISVDSDIPAELIFYVYGASLFGFTEWIREHCIELPPAELDKYFRKLINIQVIDE</sequence>
<dbReference type="InterPro" id="IPR050624">
    <property type="entry name" value="HTH-type_Tx_Regulator"/>
</dbReference>
<accession>A0A418ICJ8</accession>
<evidence type="ECO:0000313" key="5">
    <source>
        <dbReference type="Proteomes" id="UP000286317"/>
    </source>
</evidence>
<dbReference type="Gene3D" id="1.10.357.10">
    <property type="entry name" value="Tetracycline Repressor, domain 2"/>
    <property type="match status" value="1"/>
</dbReference>
<reference evidence="4 5" key="1">
    <citation type="journal article" date="2016" name="Front. Microbiol.">
        <title>Comprehensive Phylogenetic Analysis of Bovine Non-aureus Staphylococci Species Based on Whole-Genome Sequencing.</title>
        <authorList>
            <person name="Naushad S."/>
            <person name="Barkema H.W."/>
            <person name="Luby C."/>
            <person name="Condas L.A."/>
            <person name="Nobrega D.B."/>
            <person name="Carson D.A."/>
            <person name="De Buck J."/>
        </authorList>
    </citation>
    <scope>NUCLEOTIDE SEQUENCE [LARGE SCALE GENOMIC DNA]</scope>
    <source>
        <strain evidence="4 5">SNUC 4554</strain>
    </source>
</reference>
<keyword evidence="1 2" id="KW-0238">DNA-binding</keyword>
<dbReference type="PANTHER" id="PTHR43479:SF16">
    <property type="entry name" value="HTH TETR-TYPE DOMAIN-CONTAINING PROTEIN"/>
    <property type="match status" value="1"/>
</dbReference>
<protein>
    <submittedName>
        <fullName evidence="4">TetR/AcrR family transcriptional regulator</fullName>
    </submittedName>
</protein>
<dbReference type="Proteomes" id="UP000286317">
    <property type="component" value="Unassembled WGS sequence"/>
</dbReference>
<dbReference type="SUPFAM" id="SSF46689">
    <property type="entry name" value="Homeodomain-like"/>
    <property type="match status" value="1"/>
</dbReference>